<dbReference type="eggNOG" id="ENOG502SQPF">
    <property type="taxonomic scope" value="Eukaryota"/>
</dbReference>
<accession>R7RZT5</accession>
<evidence type="ECO:0000256" key="1">
    <source>
        <dbReference type="SAM" id="MobiDB-lite"/>
    </source>
</evidence>
<keyword evidence="3" id="KW-1185">Reference proteome</keyword>
<sequence length="793" mass="86995">MHPYSGQDSSPDDYRSSNNTPHLCAGVSDEMFYVSSVRDSPSGSNAGSDHFGEDDVSSSPIIGFASSSPPLVPASSSPAFAADTSTPDLSHGSSSSPIQDHSPHNAAPYGHPIAASETVPSHYSKLEFLLQVVEEEQRSLSSQSASSESSSTSSSLDAHISTFIDDAGSTQAEHSLPRPVARISSYSTLAGALDNRTSASSRLNGSISALKRKRSTMETILESGERTIPATPARLSRDHTLQLSQRTDDSFSSPTRTGYDADDDSSCGTPIICSPVLKKPRLCRGSNTSRHRLHYAQEPAALRKAKSLRSDESFSMGENRKSHENRNSHTGISSPIYLPVIIPVPPPELIPEFPLCIEDAADRRIQALLSREKRMHGTFGPPKQHTNFVPAVFPRSPSAVDGDDTLTYDVTSESGSETLASETQSEASTAMSPTRDLVVLTPAPWHIEPFKTMTRSETGSQGTSLDFSPGENLRAAALEWIMTVIPPHDTHPPHVRKPDLYSRDLYDQLTNDSSTRFLAAYLFGKYFFILDASEVCAANKALSTSSQESDGYEQGGDEKLKRAQALKRADLEEGRRRIVWDFAVAAVALSVKMLRDVLPPLKPIYARDFLVMAPHEMCDDDLEASQRDLLDAFSYNIGFPTPQQYLDELYIALPTLRILLNCNSLWRLVLNETWRLLNAAICDPEVHRFRFSLLTVTALQEGIIRTVSYKLHSGDTWTEPDPMNCHCKIFCPECQGGDVLESESWKESGWSEDLRIDAYEEADEVLEDVRDLMGIGALSICAASVTFSVCDFL</sequence>
<feature type="region of interest" description="Disordered" evidence="1">
    <location>
        <begin position="294"/>
        <end position="330"/>
    </location>
</feature>
<proteinExistence type="predicted"/>
<organism evidence="2 3">
    <name type="scientific">Stereum hirsutum (strain FP-91666)</name>
    <name type="common">White-rot fungus</name>
    <dbReference type="NCBI Taxonomy" id="721885"/>
    <lineage>
        <taxon>Eukaryota</taxon>
        <taxon>Fungi</taxon>
        <taxon>Dikarya</taxon>
        <taxon>Basidiomycota</taxon>
        <taxon>Agaricomycotina</taxon>
        <taxon>Agaricomycetes</taxon>
        <taxon>Russulales</taxon>
        <taxon>Stereaceae</taxon>
        <taxon>Stereum</taxon>
    </lineage>
</organism>
<feature type="region of interest" description="Disordered" evidence="1">
    <location>
        <begin position="35"/>
        <end position="114"/>
    </location>
</feature>
<feature type="compositionally biased region" description="Polar residues" evidence="1">
    <location>
        <begin position="37"/>
        <end position="47"/>
    </location>
</feature>
<dbReference type="OrthoDB" id="3250555at2759"/>
<evidence type="ECO:0000313" key="3">
    <source>
        <dbReference type="Proteomes" id="UP000053927"/>
    </source>
</evidence>
<feature type="compositionally biased region" description="Basic and acidic residues" evidence="1">
    <location>
        <begin position="308"/>
        <end position="327"/>
    </location>
</feature>
<name>R7RZT5_STEHR</name>
<dbReference type="EMBL" id="JH687398">
    <property type="protein sequence ID" value="EIM80415.1"/>
    <property type="molecule type" value="Genomic_DNA"/>
</dbReference>
<feature type="region of interest" description="Disordered" evidence="1">
    <location>
        <begin position="225"/>
        <end position="263"/>
    </location>
</feature>
<dbReference type="AlphaFoldDB" id="R7RZT5"/>
<feature type="region of interest" description="Disordered" evidence="1">
    <location>
        <begin position="412"/>
        <end position="432"/>
    </location>
</feature>
<feature type="compositionally biased region" description="Low complexity" evidence="1">
    <location>
        <begin position="57"/>
        <end position="87"/>
    </location>
</feature>
<dbReference type="RefSeq" id="XP_007310544.1">
    <property type="nucleotide sequence ID" value="XM_007310482.1"/>
</dbReference>
<reference evidence="3" key="1">
    <citation type="journal article" date="2012" name="Science">
        <title>The Paleozoic origin of enzymatic lignin decomposition reconstructed from 31 fungal genomes.</title>
        <authorList>
            <person name="Floudas D."/>
            <person name="Binder M."/>
            <person name="Riley R."/>
            <person name="Barry K."/>
            <person name="Blanchette R.A."/>
            <person name="Henrissat B."/>
            <person name="Martinez A.T."/>
            <person name="Otillar R."/>
            <person name="Spatafora J.W."/>
            <person name="Yadav J.S."/>
            <person name="Aerts A."/>
            <person name="Benoit I."/>
            <person name="Boyd A."/>
            <person name="Carlson A."/>
            <person name="Copeland A."/>
            <person name="Coutinho P.M."/>
            <person name="de Vries R.P."/>
            <person name="Ferreira P."/>
            <person name="Findley K."/>
            <person name="Foster B."/>
            <person name="Gaskell J."/>
            <person name="Glotzer D."/>
            <person name="Gorecki P."/>
            <person name="Heitman J."/>
            <person name="Hesse C."/>
            <person name="Hori C."/>
            <person name="Igarashi K."/>
            <person name="Jurgens J.A."/>
            <person name="Kallen N."/>
            <person name="Kersten P."/>
            <person name="Kohler A."/>
            <person name="Kuees U."/>
            <person name="Kumar T.K.A."/>
            <person name="Kuo A."/>
            <person name="LaButti K."/>
            <person name="Larrondo L.F."/>
            <person name="Lindquist E."/>
            <person name="Ling A."/>
            <person name="Lombard V."/>
            <person name="Lucas S."/>
            <person name="Lundell T."/>
            <person name="Martin R."/>
            <person name="McLaughlin D.J."/>
            <person name="Morgenstern I."/>
            <person name="Morin E."/>
            <person name="Murat C."/>
            <person name="Nagy L.G."/>
            <person name="Nolan M."/>
            <person name="Ohm R.A."/>
            <person name="Patyshakuliyeva A."/>
            <person name="Rokas A."/>
            <person name="Ruiz-Duenas F.J."/>
            <person name="Sabat G."/>
            <person name="Salamov A."/>
            <person name="Samejima M."/>
            <person name="Schmutz J."/>
            <person name="Slot J.C."/>
            <person name="St John F."/>
            <person name="Stenlid J."/>
            <person name="Sun H."/>
            <person name="Sun S."/>
            <person name="Syed K."/>
            <person name="Tsang A."/>
            <person name="Wiebenga A."/>
            <person name="Young D."/>
            <person name="Pisabarro A."/>
            <person name="Eastwood D.C."/>
            <person name="Martin F."/>
            <person name="Cullen D."/>
            <person name="Grigoriev I.V."/>
            <person name="Hibbett D.S."/>
        </authorList>
    </citation>
    <scope>NUCLEOTIDE SEQUENCE [LARGE SCALE GENOMIC DNA]</scope>
    <source>
        <strain evidence="3">FP-91666</strain>
    </source>
</reference>
<dbReference type="KEGG" id="shs:STEHIDRAFT_172674"/>
<feature type="compositionally biased region" description="Polar residues" evidence="1">
    <location>
        <begin position="241"/>
        <end position="256"/>
    </location>
</feature>
<dbReference type="GeneID" id="18804133"/>
<feature type="region of interest" description="Disordered" evidence="1">
    <location>
        <begin position="1"/>
        <end position="22"/>
    </location>
</feature>
<evidence type="ECO:0000313" key="2">
    <source>
        <dbReference type="EMBL" id="EIM80415.1"/>
    </source>
</evidence>
<dbReference type="Proteomes" id="UP000053927">
    <property type="component" value="Unassembled WGS sequence"/>
</dbReference>
<gene>
    <name evidence="2" type="ORF">STEHIDRAFT_172674</name>
</gene>
<protein>
    <submittedName>
        <fullName evidence="2">Uncharacterized protein</fullName>
    </submittedName>
</protein>